<evidence type="ECO:0000256" key="2">
    <source>
        <dbReference type="SAM" id="Phobius"/>
    </source>
</evidence>
<dbReference type="EMBL" id="OZ035839">
    <property type="protein sequence ID" value="CAL1586547.1"/>
    <property type="molecule type" value="Genomic_DNA"/>
</dbReference>
<name>A0AAV2K9E3_KNICA</name>
<feature type="transmembrane region" description="Helical" evidence="2">
    <location>
        <begin position="145"/>
        <end position="162"/>
    </location>
</feature>
<keyword evidence="2" id="KW-1133">Transmembrane helix</keyword>
<dbReference type="InterPro" id="IPR016024">
    <property type="entry name" value="ARM-type_fold"/>
</dbReference>
<feature type="region of interest" description="Disordered" evidence="1">
    <location>
        <begin position="62"/>
        <end position="85"/>
    </location>
</feature>
<gene>
    <name evidence="3" type="ORF">KC01_LOCUS16589</name>
</gene>
<evidence type="ECO:0000313" key="3">
    <source>
        <dbReference type="EMBL" id="CAL1586547.1"/>
    </source>
</evidence>
<dbReference type="SUPFAM" id="SSF48371">
    <property type="entry name" value="ARM repeat"/>
    <property type="match status" value="1"/>
</dbReference>
<dbReference type="PANTHER" id="PTHR14869:SF0">
    <property type="entry name" value="MYC TARGET PROTEIN 1"/>
    <property type="match status" value="1"/>
</dbReference>
<sequence length="514" mass="57506">MAENSTNLFLEILQSYDAVPVIIAFCVSVAVGLVLGAVVYVLLTWMSRRRAGSAIITRRFPRKSRSSPRARPNFKRNNSYDRRTNNNLLGASFSFQRQSSSPDRIDPLGRMSGATLRLIRCRKLCTSSKQTGSFNLFQKRNLKKVAKVTGAVVLGGCLFITYEVAALDKALTIDTSAIIKEKYKSYIYLKGASLDEKENFASDLTQKARKELHKAARRFLEVSSWLFQHSLDEHFCHVDADPHEVALWVLLKKTKSANQAVRLEAVQELGKNHNWHDYQYQTAAQVIDQRTAVGLARTPQVDLRFFRPPPALLNQEDVSAEDGLRQLLGSLPQSEVDKCVQYFTSLALRESTQALAAQRGGLWCFGGNGLPYAQSLTSVPSEKVESFCLQALVQHSKVQSHCEPIVKNGGLHLLQKVFQLRTDSLKIQRNIVRIIGNLAVNESLHQAITQSGWVSVLAEMLQSPHIMQASHAARALANLDKESIMEKYQDGIYILHPQTRGNLSKPMSSSYMGF</sequence>
<proteinExistence type="predicted"/>
<dbReference type="Gene3D" id="1.25.10.10">
    <property type="entry name" value="Leucine-rich Repeat Variant"/>
    <property type="match status" value="1"/>
</dbReference>
<keyword evidence="4" id="KW-1185">Reference proteome</keyword>
<dbReference type="AlphaFoldDB" id="A0AAV2K9E3"/>
<keyword evidence="2" id="KW-0812">Transmembrane</keyword>
<dbReference type="InterPro" id="IPR029180">
    <property type="entry name" value="Myc_target_1"/>
</dbReference>
<feature type="transmembrane region" description="Helical" evidence="2">
    <location>
        <begin position="20"/>
        <end position="43"/>
    </location>
</feature>
<dbReference type="Proteomes" id="UP001497482">
    <property type="component" value="Chromosome 17"/>
</dbReference>
<accession>A0AAV2K9E3</accession>
<evidence type="ECO:0000256" key="1">
    <source>
        <dbReference type="SAM" id="MobiDB-lite"/>
    </source>
</evidence>
<dbReference type="InterPro" id="IPR011989">
    <property type="entry name" value="ARM-like"/>
</dbReference>
<dbReference type="GO" id="GO:0005654">
    <property type="term" value="C:nucleoplasm"/>
    <property type="evidence" value="ECO:0007669"/>
    <property type="project" value="TreeGrafter"/>
</dbReference>
<evidence type="ECO:0000313" key="4">
    <source>
        <dbReference type="Proteomes" id="UP001497482"/>
    </source>
</evidence>
<organism evidence="3 4">
    <name type="scientific">Knipowitschia caucasica</name>
    <name type="common">Caucasian dwarf goby</name>
    <name type="synonym">Pomatoschistus caucasicus</name>
    <dbReference type="NCBI Taxonomy" id="637954"/>
    <lineage>
        <taxon>Eukaryota</taxon>
        <taxon>Metazoa</taxon>
        <taxon>Chordata</taxon>
        <taxon>Craniata</taxon>
        <taxon>Vertebrata</taxon>
        <taxon>Euteleostomi</taxon>
        <taxon>Actinopterygii</taxon>
        <taxon>Neopterygii</taxon>
        <taxon>Teleostei</taxon>
        <taxon>Neoteleostei</taxon>
        <taxon>Acanthomorphata</taxon>
        <taxon>Gobiaria</taxon>
        <taxon>Gobiiformes</taxon>
        <taxon>Gobioidei</taxon>
        <taxon>Gobiidae</taxon>
        <taxon>Gobiinae</taxon>
        <taxon>Knipowitschia</taxon>
    </lineage>
</organism>
<keyword evidence="2" id="KW-0472">Membrane</keyword>
<dbReference type="Pfam" id="PF15179">
    <property type="entry name" value="Myc_target_1"/>
    <property type="match status" value="1"/>
</dbReference>
<dbReference type="PANTHER" id="PTHR14869">
    <property type="entry name" value="MYC TARGET PROTEIN 1"/>
    <property type="match status" value="1"/>
</dbReference>
<feature type="compositionally biased region" description="Basic residues" evidence="1">
    <location>
        <begin position="62"/>
        <end position="74"/>
    </location>
</feature>
<protein>
    <submittedName>
        <fullName evidence="3">Uncharacterized protein</fullName>
    </submittedName>
</protein>
<reference evidence="3 4" key="1">
    <citation type="submission" date="2024-04" db="EMBL/GenBank/DDBJ databases">
        <authorList>
            <person name="Waldvogel A.-M."/>
            <person name="Schoenle A."/>
        </authorList>
    </citation>
    <scope>NUCLEOTIDE SEQUENCE [LARGE SCALE GENOMIC DNA]</scope>
</reference>